<dbReference type="Pfam" id="PF01026">
    <property type="entry name" value="TatD_DNase"/>
    <property type="match status" value="1"/>
</dbReference>
<organism evidence="5 6">
    <name type="scientific">Pseudoduganella armeniaca</name>
    <dbReference type="NCBI Taxonomy" id="2072590"/>
    <lineage>
        <taxon>Bacteria</taxon>
        <taxon>Pseudomonadati</taxon>
        <taxon>Pseudomonadota</taxon>
        <taxon>Betaproteobacteria</taxon>
        <taxon>Burkholderiales</taxon>
        <taxon>Oxalobacteraceae</taxon>
        <taxon>Telluria group</taxon>
        <taxon>Pseudoduganella</taxon>
    </lineage>
</organism>
<keyword evidence="3" id="KW-0378">Hydrolase</keyword>
<name>A0A2R4CBH1_9BURK</name>
<dbReference type="PANTHER" id="PTHR46124:SF2">
    <property type="entry name" value="D-AMINOACYL-TRNA DEACYLASE"/>
    <property type="match status" value="1"/>
</dbReference>
<dbReference type="PROSITE" id="PS01137">
    <property type="entry name" value="TATD_1"/>
    <property type="match status" value="1"/>
</dbReference>
<evidence type="ECO:0000313" key="6">
    <source>
        <dbReference type="Proteomes" id="UP000240505"/>
    </source>
</evidence>
<protein>
    <submittedName>
        <fullName evidence="5">DNAase</fullName>
    </submittedName>
</protein>
<gene>
    <name evidence="5" type="ORF">C9I28_15130</name>
</gene>
<feature type="binding site" evidence="4">
    <location>
        <position position="8"/>
    </location>
    <ligand>
        <name>a divalent metal cation</name>
        <dbReference type="ChEBI" id="CHEBI:60240"/>
        <label>1</label>
    </ligand>
</feature>
<dbReference type="PANTHER" id="PTHR46124">
    <property type="entry name" value="D-AMINOACYL-TRNA DEACYLASE"/>
    <property type="match status" value="1"/>
</dbReference>
<evidence type="ECO:0000313" key="5">
    <source>
        <dbReference type="EMBL" id="AVR96850.1"/>
    </source>
</evidence>
<dbReference type="NCBIfam" id="TIGR00010">
    <property type="entry name" value="YchF/TatD family DNA exonuclease"/>
    <property type="match status" value="1"/>
</dbReference>
<comment type="similarity">
    <text evidence="1">Belongs to the metallo-dependent hydrolases superfamily. TatD-type hydrolase family.</text>
</comment>
<feature type="binding site" evidence="4">
    <location>
        <position position="91"/>
    </location>
    <ligand>
        <name>a divalent metal cation</name>
        <dbReference type="ChEBI" id="CHEBI:60240"/>
        <label>1</label>
    </ligand>
</feature>
<dbReference type="OrthoDB" id="9810005at2"/>
<dbReference type="CDD" id="cd01310">
    <property type="entry name" value="TatD_DNAse"/>
    <property type="match status" value="1"/>
</dbReference>
<keyword evidence="2 4" id="KW-0479">Metal-binding</keyword>
<dbReference type="AlphaFoldDB" id="A0A2R4CBH1"/>
<dbReference type="InterPro" id="IPR015991">
    <property type="entry name" value="TatD/YcfH-like"/>
</dbReference>
<sequence>MFIDSHCHIDFPELAARMPELRAKMAQNQVTHALCVSVDLPDFPRVLALAEEYPNIFASVGVHPDYEDTPEPTVEQLVELADHPKIVAIGETGLDYYRLTGDLEWQRERFRTHIRASRATKKPLIIHTRAASADTIRIMQEEGAGTADGGVAGVMHCFTESLEVAQASMALGFYISFSGIVTFKSAKELQAVAQAVPLERMLIETDSPYLAPVPYRGKMNEPGYVAHVAEFIAQLKGVTVAEVAERTTANFFELFSAARAGAAA</sequence>
<keyword evidence="6" id="KW-1185">Reference proteome</keyword>
<feature type="binding site" evidence="4">
    <location>
        <position position="6"/>
    </location>
    <ligand>
        <name>a divalent metal cation</name>
        <dbReference type="ChEBI" id="CHEBI:60240"/>
        <label>1</label>
    </ligand>
</feature>
<dbReference type="SUPFAM" id="SSF51556">
    <property type="entry name" value="Metallo-dependent hydrolases"/>
    <property type="match status" value="1"/>
</dbReference>
<feature type="binding site" evidence="4">
    <location>
        <position position="206"/>
    </location>
    <ligand>
        <name>a divalent metal cation</name>
        <dbReference type="ChEBI" id="CHEBI:60240"/>
        <label>1</label>
    </ligand>
</feature>
<dbReference type="GO" id="GO:0016788">
    <property type="term" value="F:hydrolase activity, acting on ester bonds"/>
    <property type="evidence" value="ECO:0007669"/>
    <property type="project" value="InterPro"/>
</dbReference>
<evidence type="ECO:0000256" key="3">
    <source>
        <dbReference type="ARBA" id="ARBA00022801"/>
    </source>
</evidence>
<dbReference type="InterPro" id="IPR001130">
    <property type="entry name" value="TatD-like"/>
</dbReference>
<feature type="binding site" evidence="4">
    <location>
        <position position="127"/>
    </location>
    <ligand>
        <name>a divalent metal cation</name>
        <dbReference type="ChEBI" id="CHEBI:60240"/>
        <label>2</label>
    </ligand>
</feature>
<evidence type="ECO:0000256" key="2">
    <source>
        <dbReference type="ARBA" id="ARBA00022723"/>
    </source>
</evidence>
<proteinExistence type="inferred from homology"/>
<dbReference type="EMBL" id="CP028324">
    <property type="protein sequence ID" value="AVR96850.1"/>
    <property type="molecule type" value="Genomic_DNA"/>
</dbReference>
<reference evidence="5 6" key="1">
    <citation type="submission" date="2018-03" db="EMBL/GenBank/DDBJ databases">
        <title>Massilia armeniaca sp. nov., isolated from desert soil.</title>
        <authorList>
            <person name="Huang H."/>
            <person name="Ren M."/>
        </authorList>
    </citation>
    <scope>NUCLEOTIDE SEQUENCE [LARGE SCALE GENOMIC DNA]</scope>
    <source>
        <strain evidence="5 6">ZMN-3</strain>
    </source>
</reference>
<dbReference type="GO" id="GO:0004536">
    <property type="term" value="F:DNA nuclease activity"/>
    <property type="evidence" value="ECO:0007669"/>
    <property type="project" value="InterPro"/>
</dbReference>
<dbReference type="GO" id="GO:0005829">
    <property type="term" value="C:cytosol"/>
    <property type="evidence" value="ECO:0007669"/>
    <property type="project" value="TreeGrafter"/>
</dbReference>
<dbReference type="InterPro" id="IPR018228">
    <property type="entry name" value="DNase_TatD-rel_CS"/>
</dbReference>
<dbReference type="KEGG" id="masz:C9I28_15130"/>
<evidence type="ECO:0000256" key="4">
    <source>
        <dbReference type="PIRSR" id="PIRSR005902-1"/>
    </source>
</evidence>
<dbReference type="GO" id="GO:0046872">
    <property type="term" value="F:metal ion binding"/>
    <property type="evidence" value="ECO:0007669"/>
    <property type="project" value="UniProtKB-KW"/>
</dbReference>
<dbReference type="PIRSF" id="PIRSF005902">
    <property type="entry name" value="DNase_TatD"/>
    <property type="match status" value="1"/>
</dbReference>
<dbReference type="Proteomes" id="UP000240505">
    <property type="component" value="Chromosome"/>
</dbReference>
<feature type="binding site" evidence="4">
    <location>
        <position position="156"/>
    </location>
    <ligand>
        <name>a divalent metal cation</name>
        <dbReference type="ChEBI" id="CHEBI:60240"/>
        <label>2</label>
    </ligand>
</feature>
<dbReference type="RefSeq" id="WP_107142199.1">
    <property type="nucleotide sequence ID" value="NZ_CP028324.1"/>
</dbReference>
<dbReference type="FunFam" id="3.20.20.140:FF:000005">
    <property type="entry name" value="TatD family hydrolase"/>
    <property type="match status" value="1"/>
</dbReference>
<dbReference type="InterPro" id="IPR032466">
    <property type="entry name" value="Metal_Hydrolase"/>
</dbReference>
<accession>A0A2R4CBH1</accession>
<dbReference type="Gene3D" id="3.20.20.140">
    <property type="entry name" value="Metal-dependent hydrolases"/>
    <property type="match status" value="1"/>
</dbReference>
<evidence type="ECO:0000256" key="1">
    <source>
        <dbReference type="ARBA" id="ARBA00009275"/>
    </source>
</evidence>